<keyword evidence="3" id="KW-1185">Reference proteome</keyword>
<accession>A0ABR1BE14</accession>
<evidence type="ECO:0000313" key="2">
    <source>
        <dbReference type="EMBL" id="KAK6640334.1"/>
    </source>
</evidence>
<dbReference type="EMBL" id="JAWJWF010000001">
    <property type="protein sequence ID" value="KAK6640334.1"/>
    <property type="molecule type" value="Genomic_DNA"/>
</dbReference>
<feature type="compositionally biased region" description="Gly residues" evidence="1">
    <location>
        <begin position="1"/>
        <end position="13"/>
    </location>
</feature>
<feature type="compositionally biased region" description="Low complexity" evidence="1">
    <location>
        <begin position="30"/>
        <end position="39"/>
    </location>
</feature>
<feature type="compositionally biased region" description="Pro residues" evidence="1">
    <location>
        <begin position="16"/>
        <end position="29"/>
    </location>
</feature>
<comment type="caution">
    <text evidence="2">The sequence shown here is derived from an EMBL/GenBank/DDBJ whole genome shotgun (WGS) entry which is preliminary data.</text>
</comment>
<reference evidence="2 3" key="1">
    <citation type="submission" date="2023-09" db="EMBL/GenBank/DDBJ databases">
        <title>Genomes of two closely related lineages of the louse Polyplax serrata with different host specificities.</title>
        <authorList>
            <person name="Martinu J."/>
            <person name="Tarabai H."/>
            <person name="Stefka J."/>
            <person name="Hypsa V."/>
        </authorList>
    </citation>
    <scope>NUCLEOTIDE SEQUENCE [LARGE SCALE GENOMIC DNA]</scope>
    <source>
        <strain evidence="2">98ZLc_SE</strain>
    </source>
</reference>
<name>A0ABR1BE14_POLSC</name>
<sequence length="184" mass="20055">MSGRGWSSGGGGHQQQPPPHSYTPSPPPSSFSRARGPSPYGQPSPRPRWSSPSPQGFSSPVPRFPSGIYSPSPVPMYQPSPSSRPYYSPSPVAWTPEYYYPPFERQVASPVFTGVPLEPPAHTEGGMATADIIAAQSQDYIDEKLAEYQATIYQLQVLYSGSNALSLNSPEHAYRLVLWVPAFN</sequence>
<evidence type="ECO:0000256" key="1">
    <source>
        <dbReference type="SAM" id="MobiDB-lite"/>
    </source>
</evidence>
<dbReference type="Proteomes" id="UP001359485">
    <property type="component" value="Unassembled WGS sequence"/>
</dbReference>
<feature type="region of interest" description="Disordered" evidence="1">
    <location>
        <begin position="1"/>
        <end position="65"/>
    </location>
</feature>
<protein>
    <submittedName>
        <fullName evidence="2">Uncharacterized protein</fullName>
    </submittedName>
</protein>
<organism evidence="2 3">
    <name type="scientific">Polyplax serrata</name>
    <name type="common">Common mouse louse</name>
    <dbReference type="NCBI Taxonomy" id="468196"/>
    <lineage>
        <taxon>Eukaryota</taxon>
        <taxon>Metazoa</taxon>
        <taxon>Ecdysozoa</taxon>
        <taxon>Arthropoda</taxon>
        <taxon>Hexapoda</taxon>
        <taxon>Insecta</taxon>
        <taxon>Pterygota</taxon>
        <taxon>Neoptera</taxon>
        <taxon>Paraneoptera</taxon>
        <taxon>Psocodea</taxon>
        <taxon>Troctomorpha</taxon>
        <taxon>Phthiraptera</taxon>
        <taxon>Anoplura</taxon>
        <taxon>Polyplacidae</taxon>
        <taxon>Polyplax</taxon>
    </lineage>
</organism>
<gene>
    <name evidence="2" type="ORF">RUM44_012021</name>
</gene>
<evidence type="ECO:0000313" key="3">
    <source>
        <dbReference type="Proteomes" id="UP001359485"/>
    </source>
</evidence>
<proteinExistence type="predicted"/>